<organism evidence="1 2">
    <name type="scientific">Paraburkholderia piptadeniae</name>
    <dbReference type="NCBI Taxonomy" id="1701573"/>
    <lineage>
        <taxon>Bacteria</taxon>
        <taxon>Pseudomonadati</taxon>
        <taxon>Pseudomonadota</taxon>
        <taxon>Betaproteobacteria</taxon>
        <taxon>Burkholderiales</taxon>
        <taxon>Burkholderiaceae</taxon>
        <taxon>Paraburkholderia</taxon>
    </lineage>
</organism>
<gene>
    <name evidence="1" type="ORF">BN2476_80066</name>
</gene>
<proteinExistence type="predicted"/>
<keyword evidence="2" id="KW-1185">Reference proteome</keyword>
<accession>A0A1N7RLX7</accession>
<protein>
    <submittedName>
        <fullName evidence="1">Uncharacterized protein</fullName>
    </submittedName>
</protein>
<reference evidence="1" key="1">
    <citation type="submission" date="2016-12" db="EMBL/GenBank/DDBJ databases">
        <authorList>
            <person name="Moulin L."/>
        </authorList>
    </citation>
    <scope>NUCLEOTIDE SEQUENCE [LARGE SCALE GENOMIC DNA]</scope>
    <source>
        <strain evidence="1">STM 7183</strain>
    </source>
</reference>
<comment type="caution">
    <text evidence="1">The sequence shown here is derived from an EMBL/GenBank/DDBJ whole genome shotgun (WGS) entry which is preliminary data.</text>
</comment>
<dbReference type="AlphaFoldDB" id="A0A1N7RLX7"/>
<dbReference type="EMBL" id="CYGY02000008">
    <property type="protein sequence ID" value="SIT36112.1"/>
    <property type="molecule type" value="Genomic_DNA"/>
</dbReference>
<evidence type="ECO:0000313" key="2">
    <source>
        <dbReference type="Proteomes" id="UP000195569"/>
    </source>
</evidence>
<sequence>MCSTEIATSGRASAARRIISRQWPSSVCSLFRNLRRAGVLKYSSRTSIVVPRVPAAGDSAPVCASIRIACEACSVRLVMYISDTDAIDASASPRNPSVATASSSASERILLVAWRISASASSPSGMPQPSSVIEMRLTPPSSSRMRSVFAPASSAFSSTSLTTDAGRSTTSPAAIWLISWSGSGWIARNARGVTALSTAFAAGLEAGSEAWSNAGPGAGLVAGLLPSGVSEDSGIADMAKL</sequence>
<dbReference type="Proteomes" id="UP000195569">
    <property type="component" value="Unassembled WGS sequence"/>
</dbReference>
<name>A0A1N7RLX7_9BURK</name>
<evidence type="ECO:0000313" key="1">
    <source>
        <dbReference type="EMBL" id="SIT36112.1"/>
    </source>
</evidence>